<dbReference type="WBParaSite" id="scf7180000422928.g9854">
    <property type="protein sequence ID" value="scf7180000422928.g9854"/>
    <property type="gene ID" value="scf7180000422928.g9854"/>
</dbReference>
<evidence type="ECO:0000256" key="1">
    <source>
        <dbReference type="ARBA" id="ARBA00004123"/>
    </source>
</evidence>
<name>A0A915NZQ8_9BILA</name>
<evidence type="ECO:0000313" key="11">
    <source>
        <dbReference type="WBParaSite" id="scf7180000422928.g9854"/>
    </source>
</evidence>
<evidence type="ECO:0000256" key="5">
    <source>
        <dbReference type="ARBA" id="ARBA00023157"/>
    </source>
</evidence>
<evidence type="ECO:0000256" key="2">
    <source>
        <dbReference type="ARBA" id="ARBA00005389"/>
    </source>
</evidence>
<comment type="subunit">
    <text evidence="8">Component of the Mediator complex.</text>
</comment>
<dbReference type="InterPro" id="IPR019145">
    <property type="entry name" value="Mediator_Med10"/>
</dbReference>
<keyword evidence="4 8" id="KW-0805">Transcription regulation</keyword>
<proteinExistence type="inferred from homology"/>
<gene>
    <name evidence="8" type="primary">MED10</name>
</gene>
<dbReference type="GO" id="GO:0006357">
    <property type="term" value="P:regulation of transcription by RNA polymerase II"/>
    <property type="evidence" value="ECO:0007669"/>
    <property type="project" value="InterPro"/>
</dbReference>
<dbReference type="AlphaFoldDB" id="A0A915NZQ8"/>
<keyword evidence="5" id="KW-1015">Disulfide bond</keyword>
<dbReference type="Proteomes" id="UP000887560">
    <property type="component" value="Unplaced"/>
</dbReference>
<dbReference type="Gene3D" id="3.40.30.10">
    <property type="entry name" value="Glutaredoxin"/>
    <property type="match status" value="1"/>
</dbReference>
<keyword evidence="6 8" id="KW-0804">Transcription</keyword>
<feature type="region of interest" description="Disordered" evidence="9">
    <location>
        <begin position="1"/>
        <end position="20"/>
    </location>
</feature>
<feature type="compositionally biased region" description="Polar residues" evidence="9">
    <location>
        <begin position="1"/>
        <end position="12"/>
    </location>
</feature>
<evidence type="ECO:0000256" key="9">
    <source>
        <dbReference type="SAM" id="MobiDB-lite"/>
    </source>
</evidence>
<keyword evidence="7 8" id="KW-0539">Nucleus</keyword>
<evidence type="ECO:0000256" key="6">
    <source>
        <dbReference type="ARBA" id="ARBA00023163"/>
    </source>
</evidence>
<comment type="similarity">
    <text evidence="2 8">Belongs to the Mediator complex subunit 10 family.</text>
</comment>
<dbReference type="GO" id="GO:0003712">
    <property type="term" value="F:transcription coregulator activity"/>
    <property type="evidence" value="ECO:0007669"/>
    <property type="project" value="InterPro"/>
</dbReference>
<dbReference type="InterPro" id="IPR007918">
    <property type="entry name" value="MDM35_apoptosis"/>
</dbReference>
<evidence type="ECO:0000256" key="4">
    <source>
        <dbReference type="ARBA" id="ARBA00023015"/>
    </source>
</evidence>
<evidence type="ECO:0000313" key="10">
    <source>
        <dbReference type="Proteomes" id="UP000887560"/>
    </source>
</evidence>
<comment type="function">
    <text evidence="8">Component of the Mediator complex, a coactivator involved in the regulated transcription of nearly all RNA polymerase II-dependent genes. Mediator functions as a bridge to convey information from gene-specific regulatory proteins to the basal RNA polymerase II transcription machinery. Mediator is recruited to promoters by direct interactions with regulatory proteins and serves as a scaffold for the assembly of a functional preinitiation complex with RNA polymerase II and the general transcription factors.</text>
</comment>
<sequence length="391" mass="45947">MSEQQKQTLEGSTKTTKNTNNSRYMHSIFQECDQLKKEYDNCFNAFFQKFISPEYRHSSGLNNPCEQVHFVYRDCVEKNLKLHKPFDIDIDEVRKQVLTDLQNEKENARHMGVIASDFSVQSQEPLNQKVQTLVSGLQVLDQLKNQFVDVRVPIRLLDILDEGNNPQLFTKEALEDTRKRNKELNGKTEIYKKFQYNLIRELKLEMSADVDEYLRVRKLINGGGGGGNGNRRKIPNFFDYSSKFIPILKVLKMNRILNYFAPRNSFIAERIRFGENFREMKVYWTAFAPMSEGTEKFVENYLPIIRENNPRIKFTLQRGYVNVDPWLIGIIHRLCWKDPCQILTMVEQFAEGGDYRSSFRCKVATILPRGLQIWDCETKGHDIFTVYSKWK</sequence>
<keyword evidence="8" id="KW-0010">Activator</keyword>
<evidence type="ECO:0000256" key="3">
    <source>
        <dbReference type="ARBA" id="ARBA00006196"/>
    </source>
</evidence>
<comment type="similarity">
    <text evidence="3">Belongs to the TRIAP1/MDM35 family.</text>
</comment>
<keyword evidence="10" id="KW-1185">Reference proteome</keyword>
<dbReference type="GO" id="GO:0016592">
    <property type="term" value="C:mediator complex"/>
    <property type="evidence" value="ECO:0007669"/>
    <property type="project" value="InterPro"/>
</dbReference>
<comment type="subcellular location">
    <subcellularLocation>
        <location evidence="1 8">Nucleus</location>
    </subcellularLocation>
</comment>
<evidence type="ECO:0000256" key="7">
    <source>
        <dbReference type="ARBA" id="ARBA00023242"/>
    </source>
</evidence>
<accession>A0A915NZQ8</accession>
<reference evidence="11" key="1">
    <citation type="submission" date="2022-11" db="UniProtKB">
        <authorList>
            <consortium name="WormBaseParasite"/>
        </authorList>
    </citation>
    <scope>IDENTIFICATION</scope>
</reference>
<dbReference type="Pfam" id="PF09748">
    <property type="entry name" value="Med10"/>
    <property type="match status" value="1"/>
</dbReference>
<evidence type="ECO:0000256" key="8">
    <source>
        <dbReference type="RuleBase" id="RU364146"/>
    </source>
</evidence>
<protein>
    <recommendedName>
        <fullName evidence="8">Mediator of RNA polymerase II transcription subunit 10</fullName>
    </recommendedName>
    <alternativeName>
        <fullName evidence="8">Mediator complex subunit 10</fullName>
    </alternativeName>
</protein>
<organism evidence="10 11">
    <name type="scientific">Meloidogyne floridensis</name>
    <dbReference type="NCBI Taxonomy" id="298350"/>
    <lineage>
        <taxon>Eukaryota</taxon>
        <taxon>Metazoa</taxon>
        <taxon>Ecdysozoa</taxon>
        <taxon>Nematoda</taxon>
        <taxon>Chromadorea</taxon>
        <taxon>Rhabditida</taxon>
        <taxon>Tylenchina</taxon>
        <taxon>Tylenchomorpha</taxon>
        <taxon>Tylenchoidea</taxon>
        <taxon>Meloidogynidae</taxon>
        <taxon>Meloidogyninae</taxon>
        <taxon>Meloidogyne</taxon>
    </lineage>
</organism>
<dbReference type="Pfam" id="PF05254">
    <property type="entry name" value="UPF0203"/>
    <property type="match status" value="1"/>
</dbReference>